<dbReference type="Proteomes" id="UP000008068">
    <property type="component" value="Unassembled WGS sequence"/>
</dbReference>
<name>G0MGG4_CAEBE</name>
<dbReference type="AlphaFoldDB" id="G0MGG4"/>
<sequence length="74" mass="8465">MDKAPDFGSGDCVEAFQKSSRESYQSKKFEFQSINRFPTSFLEFISTNYSFISLPNSPDFASKKRLNDNGGFQF</sequence>
<keyword evidence="2" id="KW-1185">Reference proteome</keyword>
<dbReference type="EMBL" id="GL379793">
    <property type="protein sequence ID" value="EGT56695.1"/>
    <property type="molecule type" value="Genomic_DNA"/>
</dbReference>
<gene>
    <name evidence="1" type="ORF">CAEBREN_23844</name>
</gene>
<accession>G0MGG4</accession>
<proteinExistence type="predicted"/>
<dbReference type="HOGENOM" id="CLU_2690021_0_0_1"/>
<organism evidence="2">
    <name type="scientific">Caenorhabditis brenneri</name>
    <name type="common">Nematode worm</name>
    <dbReference type="NCBI Taxonomy" id="135651"/>
    <lineage>
        <taxon>Eukaryota</taxon>
        <taxon>Metazoa</taxon>
        <taxon>Ecdysozoa</taxon>
        <taxon>Nematoda</taxon>
        <taxon>Chromadorea</taxon>
        <taxon>Rhabditida</taxon>
        <taxon>Rhabditina</taxon>
        <taxon>Rhabditomorpha</taxon>
        <taxon>Rhabditoidea</taxon>
        <taxon>Rhabditidae</taxon>
        <taxon>Peloderinae</taxon>
        <taxon>Caenorhabditis</taxon>
    </lineage>
</organism>
<protein>
    <submittedName>
        <fullName evidence="1">Uncharacterized protein</fullName>
    </submittedName>
</protein>
<evidence type="ECO:0000313" key="1">
    <source>
        <dbReference type="EMBL" id="EGT56695.1"/>
    </source>
</evidence>
<evidence type="ECO:0000313" key="2">
    <source>
        <dbReference type="Proteomes" id="UP000008068"/>
    </source>
</evidence>
<reference evidence="2" key="1">
    <citation type="submission" date="2011-07" db="EMBL/GenBank/DDBJ databases">
        <authorList>
            <consortium name="Caenorhabditis brenneri Sequencing and Analysis Consortium"/>
            <person name="Wilson R.K."/>
        </authorList>
    </citation>
    <scope>NUCLEOTIDE SEQUENCE [LARGE SCALE GENOMIC DNA]</scope>
    <source>
        <strain evidence="2">PB2801</strain>
    </source>
</reference>
<dbReference type="InParanoid" id="G0MGG4"/>